<dbReference type="EMBL" id="JAGSOJ010000001">
    <property type="protein sequence ID" value="MCM1989078.1"/>
    <property type="molecule type" value="Genomic_DNA"/>
</dbReference>
<evidence type="ECO:0000313" key="3">
    <source>
        <dbReference type="EMBL" id="MCM1989078.1"/>
    </source>
</evidence>
<reference evidence="3" key="2">
    <citation type="submission" date="2021-04" db="EMBL/GenBank/DDBJ databases">
        <authorList>
            <person name="Dong X."/>
        </authorList>
    </citation>
    <scope>NUCLEOTIDE SEQUENCE</scope>
    <source>
        <strain evidence="3">ZWT</strain>
    </source>
</reference>
<proteinExistence type="predicted"/>
<protein>
    <submittedName>
        <fullName evidence="3">Uncharacterized protein</fullName>
    </submittedName>
</protein>
<accession>A0A9J6NYM6</accession>
<dbReference type="AlphaFoldDB" id="A0A9J6NYM6"/>
<dbReference type="RefSeq" id="WP_250857954.1">
    <property type="nucleotide sequence ID" value="NZ_JAGSOJ010000001.1"/>
</dbReference>
<feature type="signal peptide" evidence="2">
    <location>
        <begin position="1"/>
        <end position="23"/>
    </location>
</feature>
<keyword evidence="1" id="KW-0175">Coiled coil</keyword>
<evidence type="ECO:0000313" key="4">
    <source>
        <dbReference type="Proteomes" id="UP001056429"/>
    </source>
</evidence>
<dbReference type="Proteomes" id="UP001056429">
    <property type="component" value="Unassembled WGS sequence"/>
</dbReference>
<feature type="chain" id="PRO_5039946711" evidence="2">
    <location>
        <begin position="24"/>
        <end position="685"/>
    </location>
</feature>
<gene>
    <name evidence="3" type="ORF">KDK92_04945</name>
</gene>
<comment type="caution">
    <text evidence="3">The sequence shown here is derived from an EMBL/GenBank/DDBJ whole genome shotgun (WGS) entry which is preliminary data.</text>
</comment>
<reference evidence="3" key="1">
    <citation type="journal article" date="2021" name="mSystems">
        <title>Bacteria and Archaea Synergistically Convert Glycine Betaine to Biogenic Methane in the Formosa Cold Seep of the South China Sea.</title>
        <authorList>
            <person name="Li L."/>
            <person name="Zhang W."/>
            <person name="Zhang S."/>
            <person name="Song L."/>
            <person name="Sun Q."/>
            <person name="Zhang H."/>
            <person name="Xiang H."/>
            <person name="Dong X."/>
        </authorList>
    </citation>
    <scope>NUCLEOTIDE SEQUENCE</scope>
    <source>
        <strain evidence="3">ZWT</strain>
    </source>
</reference>
<name>A0A9J6NYM6_9CLOT</name>
<keyword evidence="4" id="KW-1185">Reference proteome</keyword>
<sequence length="685" mass="81112">MKKRISIMLLIAAIGFSSFMSYFHTNHNKNYKTQLNRIYGHTSRKLVSNREDQGNIIMNFGQFIENLKETLKTEDYNKLIKLNEKLDIALKKSDMERYYEVTGEIFEIFSKYGDYLSYIHQKVLNGEVLSAFNVVKGNIVVNKHITNKNPSENNIKSYELLWKRIKNIIPKSYIGKITNFNIITDGKANILASVSGIDTRDKKWELNVDKIDAIREHGLLDNNELNSTIIHEFAHILTLNSSQIEGVIKPESDNYETSTSTTKENSYLNKFYQRFWKKIYDEWKEANESGDSEKKENFYKKYENQFVSEYASTNIEEDIAETFTEFVKQDKPKGKKIKDKKILFFYEYKETRKLREEIRVNLKELSKNQNKEKEINDLGEFIESIKEKVSSKDYKELIKRSEEMKLAQEKDDYDKVNDVYIKIDEILQRYDYILDEILESINEQRYLASFNVISGELSINDEMINKKYSKENIKRYKSLWERIKNIIPKSYIERIIKFSIDTDGQKNVMAYVNEEDLNSETWRLTIDKIDAIKEDEQLNNEELNNTIVHEFAHILTLNNTQVEEGIIEDSKNYCTETATTKDNSYLNKFYNKFWKGINKKWTEAQESEESMREFYEKNKKHFVTEYASTNTLEDIAESFTAFVLQDKPKGRNISEKKILFFYDYEEAIKIRNEIRKNLKKLGSLK</sequence>
<evidence type="ECO:0000256" key="1">
    <source>
        <dbReference type="SAM" id="Coils"/>
    </source>
</evidence>
<evidence type="ECO:0000256" key="2">
    <source>
        <dbReference type="SAM" id="SignalP"/>
    </source>
</evidence>
<keyword evidence="2" id="KW-0732">Signal</keyword>
<organism evidence="3 4">
    <name type="scientific">Oceanirhabdus seepicola</name>
    <dbReference type="NCBI Taxonomy" id="2828781"/>
    <lineage>
        <taxon>Bacteria</taxon>
        <taxon>Bacillati</taxon>
        <taxon>Bacillota</taxon>
        <taxon>Clostridia</taxon>
        <taxon>Eubacteriales</taxon>
        <taxon>Clostridiaceae</taxon>
        <taxon>Oceanirhabdus</taxon>
    </lineage>
</organism>
<feature type="coiled-coil region" evidence="1">
    <location>
        <begin position="348"/>
        <end position="388"/>
    </location>
</feature>